<evidence type="ECO:0000256" key="6">
    <source>
        <dbReference type="ARBA" id="ARBA00022692"/>
    </source>
</evidence>
<keyword evidence="6 16" id="KW-0812">Transmembrane</keyword>
<evidence type="ECO:0000256" key="1">
    <source>
        <dbReference type="ARBA" id="ARBA00000900"/>
    </source>
</evidence>
<evidence type="ECO:0000313" key="18">
    <source>
        <dbReference type="EMBL" id="CAA0821181.1"/>
    </source>
</evidence>
<keyword evidence="12 16" id="KW-0472">Membrane</keyword>
<proteinExistence type="inferred from homology"/>
<dbReference type="GO" id="GO:0016020">
    <property type="term" value="C:membrane"/>
    <property type="evidence" value="ECO:0007669"/>
    <property type="project" value="UniProtKB-SubCell"/>
</dbReference>
<evidence type="ECO:0000313" key="19">
    <source>
        <dbReference type="Proteomes" id="UP001153555"/>
    </source>
</evidence>
<keyword evidence="11 16" id="KW-1133">Transmembrane helix</keyword>
<dbReference type="Gene3D" id="3.30.40.10">
    <property type="entry name" value="Zinc/RING finger domain, C3HC4 (zinc finger)"/>
    <property type="match status" value="1"/>
</dbReference>
<feature type="compositionally biased region" description="Low complexity" evidence="15">
    <location>
        <begin position="276"/>
        <end position="285"/>
    </location>
</feature>
<organism evidence="18 19">
    <name type="scientific">Striga hermonthica</name>
    <name type="common">Purple witchweed</name>
    <name type="synonym">Buchnera hermonthica</name>
    <dbReference type="NCBI Taxonomy" id="68872"/>
    <lineage>
        <taxon>Eukaryota</taxon>
        <taxon>Viridiplantae</taxon>
        <taxon>Streptophyta</taxon>
        <taxon>Embryophyta</taxon>
        <taxon>Tracheophyta</taxon>
        <taxon>Spermatophyta</taxon>
        <taxon>Magnoliopsida</taxon>
        <taxon>eudicotyledons</taxon>
        <taxon>Gunneridae</taxon>
        <taxon>Pentapetalae</taxon>
        <taxon>asterids</taxon>
        <taxon>lamiids</taxon>
        <taxon>Lamiales</taxon>
        <taxon>Orobanchaceae</taxon>
        <taxon>Buchnereae</taxon>
        <taxon>Striga</taxon>
    </lineage>
</organism>
<dbReference type="CDD" id="cd16461">
    <property type="entry name" value="RING-H2_EL5-like"/>
    <property type="match status" value="1"/>
</dbReference>
<keyword evidence="8 14" id="KW-0863">Zinc-finger</keyword>
<dbReference type="SUPFAM" id="SSF57850">
    <property type="entry name" value="RING/U-box"/>
    <property type="match status" value="1"/>
</dbReference>
<dbReference type="GO" id="GO:0061630">
    <property type="term" value="F:ubiquitin protein ligase activity"/>
    <property type="evidence" value="ECO:0007669"/>
    <property type="project" value="UniProtKB-EC"/>
</dbReference>
<evidence type="ECO:0000256" key="4">
    <source>
        <dbReference type="ARBA" id="ARBA00012483"/>
    </source>
</evidence>
<name>A0A9N7RBK1_STRHE</name>
<dbReference type="InterPro" id="IPR001841">
    <property type="entry name" value="Znf_RING"/>
</dbReference>
<accession>A0A9N7RBK1</accession>
<keyword evidence="7" id="KW-0479">Metal-binding</keyword>
<dbReference type="Proteomes" id="UP001153555">
    <property type="component" value="Unassembled WGS sequence"/>
</dbReference>
<evidence type="ECO:0000256" key="10">
    <source>
        <dbReference type="ARBA" id="ARBA00022833"/>
    </source>
</evidence>
<dbReference type="PROSITE" id="PS50089">
    <property type="entry name" value="ZF_RING_2"/>
    <property type="match status" value="1"/>
</dbReference>
<comment type="similarity">
    <text evidence="13">Belongs to the RING-type zinc finger family. ATL subfamily.</text>
</comment>
<dbReference type="EC" id="2.3.2.27" evidence="4"/>
<sequence>MADSSERFGDKGIIELTGKIMVVAIVLLLFIVLFVFCLHLYAKYFWYRRRENPISAPDPLRSRLHFAAGHHDLAVPRRGLDPSVLKTLPVIVFDPNGPENGLECAICLSEISLGEETRFLPKCSHGFHLECIGMWFDSHSTCPMCRKPVDDDPSRLESSHDPPLDFVTIQISALENLSHGNEAPNFPTNVLIWGNETQVTTFGSSSVEENNRDNIVVEQSLVGSTSGSPSLESTVEIARELNEDDKQKSSSMPMGLRSIRRLLSCNNNDDRKVNPSSSRNSDFSS</sequence>
<dbReference type="SMART" id="SM00184">
    <property type="entry name" value="RING"/>
    <property type="match status" value="1"/>
</dbReference>
<evidence type="ECO:0000256" key="5">
    <source>
        <dbReference type="ARBA" id="ARBA00022679"/>
    </source>
</evidence>
<dbReference type="GO" id="GO:0016567">
    <property type="term" value="P:protein ubiquitination"/>
    <property type="evidence" value="ECO:0007669"/>
    <property type="project" value="InterPro"/>
</dbReference>
<evidence type="ECO:0000256" key="2">
    <source>
        <dbReference type="ARBA" id="ARBA00004167"/>
    </source>
</evidence>
<feature type="transmembrane region" description="Helical" evidence="16">
    <location>
        <begin position="20"/>
        <end position="42"/>
    </location>
</feature>
<evidence type="ECO:0000259" key="17">
    <source>
        <dbReference type="PROSITE" id="PS50089"/>
    </source>
</evidence>
<feature type="region of interest" description="Disordered" evidence="15">
    <location>
        <begin position="263"/>
        <end position="285"/>
    </location>
</feature>
<protein>
    <recommendedName>
        <fullName evidence="4">RING-type E3 ubiquitin transferase</fullName>
        <ecNumber evidence="4">2.3.2.27</ecNumber>
    </recommendedName>
</protein>
<evidence type="ECO:0000256" key="11">
    <source>
        <dbReference type="ARBA" id="ARBA00022989"/>
    </source>
</evidence>
<comment type="subcellular location">
    <subcellularLocation>
        <location evidence="2">Membrane</location>
        <topology evidence="2">Single-pass membrane protein</topology>
    </subcellularLocation>
</comment>
<evidence type="ECO:0000256" key="12">
    <source>
        <dbReference type="ARBA" id="ARBA00023136"/>
    </source>
</evidence>
<comment type="pathway">
    <text evidence="3">Protein modification; protein ubiquitination.</text>
</comment>
<comment type="catalytic activity">
    <reaction evidence="1">
        <text>S-ubiquitinyl-[E2 ubiquitin-conjugating enzyme]-L-cysteine + [acceptor protein]-L-lysine = [E2 ubiquitin-conjugating enzyme]-L-cysteine + N(6)-ubiquitinyl-[acceptor protein]-L-lysine.</text>
        <dbReference type="EC" id="2.3.2.27"/>
    </reaction>
</comment>
<dbReference type="PANTHER" id="PTHR46913">
    <property type="entry name" value="RING-H2 FINGER PROTEIN ATL16"/>
    <property type="match status" value="1"/>
</dbReference>
<evidence type="ECO:0000256" key="3">
    <source>
        <dbReference type="ARBA" id="ARBA00004906"/>
    </source>
</evidence>
<dbReference type="OrthoDB" id="8062037at2759"/>
<dbReference type="GO" id="GO:0008270">
    <property type="term" value="F:zinc ion binding"/>
    <property type="evidence" value="ECO:0007669"/>
    <property type="project" value="UniProtKB-KW"/>
</dbReference>
<evidence type="ECO:0000256" key="7">
    <source>
        <dbReference type="ARBA" id="ARBA00022723"/>
    </source>
</evidence>
<dbReference type="PANTHER" id="PTHR46913:SF1">
    <property type="entry name" value="RING-H2 FINGER PROTEIN ATL16"/>
    <property type="match status" value="1"/>
</dbReference>
<dbReference type="Pfam" id="PF13639">
    <property type="entry name" value="zf-RING_2"/>
    <property type="match status" value="1"/>
</dbReference>
<comment type="caution">
    <text evidence="18">The sequence shown here is derived from an EMBL/GenBank/DDBJ whole genome shotgun (WGS) entry which is preliminary data.</text>
</comment>
<evidence type="ECO:0000256" key="15">
    <source>
        <dbReference type="SAM" id="MobiDB-lite"/>
    </source>
</evidence>
<gene>
    <name evidence="18" type="ORF">SHERM_19183</name>
</gene>
<evidence type="ECO:0000256" key="16">
    <source>
        <dbReference type="SAM" id="Phobius"/>
    </source>
</evidence>
<keyword evidence="5" id="KW-0808">Transferase</keyword>
<feature type="domain" description="RING-type" evidence="17">
    <location>
        <begin position="104"/>
        <end position="146"/>
    </location>
</feature>
<evidence type="ECO:0000256" key="9">
    <source>
        <dbReference type="ARBA" id="ARBA00022786"/>
    </source>
</evidence>
<dbReference type="AlphaFoldDB" id="A0A9N7RBK1"/>
<dbReference type="InterPro" id="IPR044600">
    <property type="entry name" value="ATL1/ATL16-like"/>
</dbReference>
<dbReference type="InterPro" id="IPR013083">
    <property type="entry name" value="Znf_RING/FYVE/PHD"/>
</dbReference>
<keyword evidence="19" id="KW-1185">Reference proteome</keyword>
<keyword evidence="10" id="KW-0862">Zinc</keyword>
<evidence type="ECO:0000256" key="13">
    <source>
        <dbReference type="ARBA" id="ARBA00024209"/>
    </source>
</evidence>
<evidence type="ECO:0000256" key="8">
    <source>
        <dbReference type="ARBA" id="ARBA00022771"/>
    </source>
</evidence>
<evidence type="ECO:0000256" key="14">
    <source>
        <dbReference type="PROSITE-ProRule" id="PRU00175"/>
    </source>
</evidence>
<keyword evidence="9" id="KW-0833">Ubl conjugation pathway</keyword>
<reference evidence="18" key="1">
    <citation type="submission" date="2019-12" db="EMBL/GenBank/DDBJ databases">
        <authorList>
            <person name="Scholes J."/>
        </authorList>
    </citation>
    <scope>NUCLEOTIDE SEQUENCE</scope>
</reference>
<dbReference type="EMBL" id="CACSLK010020742">
    <property type="protein sequence ID" value="CAA0821181.1"/>
    <property type="molecule type" value="Genomic_DNA"/>
</dbReference>